<dbReference type="NCBIfam" id="TIGR00589">
    <property type="entry name" value="ogt"/>
    <property type="match status" value="1"/>
</dbReference>
<keyword evidence="3" id="KW-0489">Methyltransferase</keyword>
<dbReference type="InterPro" id="IPR014048">
    <property type="entry name" value="MethylDNA_cys_MeTrfase_DNA-bd"/>
</dbReference>
<dbReference type="EC" id="2.1.1.63" evidence="3"/>
<dbReference type="GeneID" id="78152291"/>
<dbReference type="CDD" id="cd06445">
    <property type="entry name" value="ATase"/>
    <property type="match status" value="1"/>
</dbReference>
<name>A0A0S4PZF3_9HELI</name>
<keyword evidence="3" id="KW-0808">Transferase</keyword>
<dbReference type="Proteomes" id="UP000064525">
    <property type="component" value="Chromosome I"/>
</dbReference>
<keyword evidence="1" id="KW-0227">DNA damage</keyword>
<dbReference type="Gene3D" id="1.10.10.10">
    <property type="entry name" value="Winged helix-like DNA-binding domain superfamily/Winged helix DNA-binding domain"/>
    <property type="match status" value="1"/>
</dbReference>
<dbReference type="EMBL" id="LN907858">
    <property type="protein sequence ID" value="CUU40752.1"/>
    <property type="molecule type" value="Genomic_DNA"/>
</dbReference>
<dbReference type="InterPro" id="IPR036217">
    <property type="entry name" value="MethylDNA_cys_MeTrfase_DNAb"/>
</dbReference>
<dbReference type="GO" id="GO:0006281">
    <property type="term" value="P:DNA repair"/>
    <property type="evidence" value="ECO:0007669"/>
    <property type="project" value="InterPro"/>
</dbReference>
<dbReference type="GO" id="GO:0003908">
    <property type="term" value="F:methylated-DNA-[protein]-cysteine S-methyltransferase activity"/>
    <property type="evidence" value="ECO:0007669"/>
    <property type="project" value="UniProtKB-EC"/>
</dbReference>
<dbReference type="PANTHER" id="PTHR10815">
    <property type="entry name" value="METHYLATED-DNA--PROTEIN-CYSTEINE METHYLTRANSFERASE"/>
    <property type="match status" value="1"/>
</dbReference>
<sequence length="82" mass="9263">MYFAAKNPPFTPPLLLQGSDFRKNVWKILLKIPFGETKTYKEITEQIARQRGISKMSAQAVGNAGHNPISLIIPCHPSDRKR</sequence>
<evidence type="ECO:0000259" key="2">
    <source>
        <dbReference type="Pfam" id="PF01035"/>
    </source>
</evidence>
<evidence type="ECO:0000256" key="1">
    <source>
        <dbReference type="ARBA" id="ARBA00022763"/>
    </source>
</evidence>
<protein>
    <submittedName>
        <fullName evidence="3">Methylated-DNA--protein-cysteine methyltransferase</fullName>
        <ecNumber evidence="3">2.1.1.63</ecNumber>
    </submittedName>
</protein>
<evidence type="ECO:0000313" key="3">
    <source>
        <dbReference type="EMBL" id="CUU40752.1"/>
    </source>
</evidence>
<reference evidence="4" key="1">
    <citation type="submission" date="2015-11" db="EMBL/GenBank/DDBJ databases">
        <authorList>
            <person name="Anvar S.Y."/>
        </authorList>
    </citation>
    <scope>NUCLEOTIDE SEQUENCE [LARGE SCALE GENOMIC DNA]</scope>
</reference>
<dbReference type="RefSeq" id="WP_197631361.1">
    <property type="nucleotide sequence ID" value="NZ_CAJTQN010000001.1"/>
</dbReference>
<dbReference type="GO" id="GO:0032259">
    <property type="term" value="P:methylation"/>
    <property type="evidence" value="ECO:0007669"/>
    <property type="project" value="UniProtKB-KW"/>
</dbReference>
<evidence type="ECO:0000313" key="4">
    <source>
        <dbReference type="Proteomes" id="UP000064525"/>
    </source>
</evidence>
<dbReference type="PATRIC" id="fig|76936.10.peg.1823"/>
<dbReference type="Pfam" id="PF01035">
    <property type="entry name" value="DNA_binding_1"/>
    <property type="match status" value="1"/>
</dbReference>
<dbReference type="KEGG" id="hty:BN2458_PEG1869"/>
<proteinExistence type="predicted"/>
<gene>
    <name evidence="3" type="ORF">BN2458_PEG1869</name>
</gene>
<dbReference type="AlphaFoldDB" id="A0A0S4PZF3"/>
<dbReference type="SUPFAM" id="SSF46767">
    <property type="entry name" value="Methylated DNA-protein cysteine methyltransferase, C-terminal domain"/>
    <property type="match status" value="1"/>
</dbReference>
<dbReference type="PANTHER" id="PTHR10815:SF13">
    <property type="entry name" value="METHYLATED-DNA--PROTEIN-CYSTEINE METHYLTRANSFERASE"/>
    <property type="match status" value="1"/>
</dbReference>
<feature type="domain" description="Methylated-DNA-[protein]-cysteine S-methyltransferase DNA binding" evidence="2">
    <location>
        <begin position="20"/>
        <end position="76"/>
    </location>
</feature>
<dbReference type="InterPro" id="IPR036388">
    <property type="entry name" value="WH-like_DNA-bd_sf"/>
</dbReference>
<accession>A0A0S4PZF3</accession>
<organism evidence="3 4">
    <name type="scientific">Helicobacter typhlonius</name>
    <dbReference type="NCBI Taxonomy" id="76936"/>
    <lineage>
        <taxon>Bacteria</taxon>
        <taxon>Pseudomonadati</taxon>
        <taxon>Campylobacterota</taxon>
        <taxon>Epsilonproteobacteria</taxon>
        <taxon>Campylobacterales</taxon>
        <taxon>Helicobacteraceae</taxon>
        <taxon>Helicobacter</taxon>
    </lineage>
</organism>